<evidence type="ECO:0000256" key="1">
    <source>
        <dbReference type="ARBA" id="ARBA00006987"/>
    </source>
</evidence>
<dbReference type="SUPFAM" id="SSF53850">
    <property type="entry name" value="Periplasmic binding protein-like II"/>
    <property type="match status" value="1"/>
</dbReference>
<dbReference type="CDD" id="cd07012">
    <property type="entry name" value="PBP2_Bug_TTT"/>
    <property type="match status" value="1"/>
</dbReference>
<protein>
    <recommendedName>
        <fullName evidence="4">Tripartite tricarboxylate transporter substrate binding protein</fullName>
    </recommendedName>
</protein>
<dbReference type="PANTHER" id="PTHR42928:SF1">
    <property type="entry name" value="BLR4371 PROTEIN"/>
    <property type="match status" value="1"/>
</dbReference>
<keyword evidence="3" id="KW-1185">Reference proteome</keyword>
<accession>A0A317FND3</accession>
<dbReference type="PANTHER" id="PTHR42928">
    <property type="entry name" value="TRICARBOXYLATE-BINDING PROTEIN"/>
    <property type="match status" value="1"/>
</dbReference>
<evidence type="ECO:0000313" key="2">
    <source>
        <dbReference type="EMBL" id="PWS38978.1"/>
    </source>
</evidence>
<dbReference type="Pfam" id="PF03401">
    <property type="entry name" value="TctC"/>
    <property type="match status" value="1"/>
</dbReference>
<reference evidence="3" key="1">
    <citation type="submission" date="2018-05" db="EMBL/GenBank/DDBJ databases">
        <authorList>
            <person name="Du Z."/>
            <person name="Wang X."/>
        </authorList>
    </citation>
    <scope>NUCLEOTIDE SEQUENCE [LARGE SCALE GENOMIC DNA]</scope>
    <source>
        <strain evidence="3">CQN31</strain>
    </source>
</reference>
<dbReference type="EMBL" id="QGNA01000001">
    <property type="protein sequence ID" value="PWS38978.1"/>
    <property type="molecule type" value="Genomic_DNA"/>
</dbReference>
<dbReference type="Gene3D" id="3.40.190.10">
    <property type="entry name" value="Periplasmic binding protein-like II"/>
    <property type="match status" value="1"/>
</dbReference>
<dbReference type="AlphaFoldDB" id="A0A317FND3"/>
<dbReference type="Gene3D" id="3.40.190.150">
    <property type="entry name" value="Bordetella uptake gene, domain 1"/>
    <property type="match status" value="1"/>
</dbReference>
<comment type="similarity">
    <text evidence="1">Belongs to the UPF0065 (bug) family.</text>
</comment>
<dbReference type="InterPro" id="IPR005064">
    <property type="entry name" value="BUG"/>
</dbReference>
<evidence type="ECO:0000313" key="3">
    <source>
        <dbReference type="Proteomes" id="UP000245765"/>
    </source>
</evidence>
<comment type="caution">
    <text evidence="2">The sequence shown here is derived from an EMBL/GenBank/DDBJ whole genome shotgun (WGS) entry which is preliminary data.</text>
</comment>
<evidence type="ECO:0008006" key="4">
    <source>
        <dbReference type="Google" id="ProtNLM"/>
    </source>
</evidence>
<dbReference type="InterPro" id="IPR042100">
    <property type="entry name" value="Bug_dom1"/>
</dbReference>
<proteinExistence type="inferred from homology"/>
<gene>
    <name evidence="2" type="ORF">DFH01_06960</name>
</gene>
<organism evidence="2 3">
    <name type="scientific">Falsiroseomonas bella</name>
    <dbReference type="NCBI Taxonomy" id="2184016"/>
    <lineage>
        <taxon>Bacteria</taxon>
        <taxon>Pseudomonadati</taxon>
        <taxon>Pseudomonadota</taxon>
        <taxon>Alphaproteobacteria</taxon>
        <taxon>Acetobacterales</taxon>
        <taxon>Roseomonadaceae</taxon>
        <taxon>Falsiroseomonas</taxon>
    </lineage>
</organism>
<dbReference type="Proteomes" id="UP000245765">
    <property type="component" value="Unassembled WGS sequence"/>
</dbReference>
<name>A0A317FND3_9PROT</name>
<sequence>MQVANRVGGGGATAMNYIMERRGDPHVVGVWTSLWMSLPLVQAEARSQVTDMTAIARVAIEPAVVIVRGDSPYRSLADFIEAAKARPGQVRQSGGSPTARDALVRQLLMAHTGARWAFISFPSGGERMSALLGGHVDMMIAEPAEIREQVRAGRLRILATATATRLPLLPDVPTLAEAGFPINDVIQARGLVAPPGIPEEAVAFYGDLFRRMSEGPAWAKYVEDNQLQSAFLSPADTAAFFRDYQVQLRDVLQTGGVRLAR</sequence>